<evidence type="ECO:0000313" key="1">
    <source>
        <dbReference type="EMBL" id="RVU47062.1"/>
    </source>
</evidence>
<name>A0A437RK76_9BURK</name>
<reference evidence="1 2" key="1">
    <citation type="submission" date="2019-01" db="EMBL/GenBank/DDBJ databases">
        <authorList>
            <person name="Chen W.-M."/>
        </authorList>
    </citation>
    <scope>NUCLEOTIDE SEQUENCE [LARGE SCALE GENOMIC DNA]</scope>
    <source>
        <strain evidence="1 2">KYPY4</strain>
    </source>
</reference>
<gene>
    <name evidence="1" type="ORF">EOE66_04660</name>
</gene>
<protein>
    <submittedName>
        <fullName evidence="1">DUF3024 domain-containing protein</fullName>
    </submittedName>
</protein>
<evidence type="ECO:0000313" key="2">
    <source>
        <dbReference type="Proteomes" id="UP000285575"/>
    </source>
</evidence>
<dbReference type="Proteomes" id="UP000285575">
    <property type="component" value="Unassembled WGS sequence"/>
</dbReference>
<dbReference type="EMBL" id="SACR01000002">
    <property type="protein sequence ID" value="RVU47062.1"/>
    <property type="molecule type" value="Genomic_DNA"/>
</dbReference>
<dbReference type="RefSeq" id="WP_128227531.1">
    <property type="nucleotide sequence ID" value="NZ_SACR01000002.1"/>
</dbReference>
<dbReference type="AlphaFoldDB" id="A0A437RK76"/>
<accession>A0A437RK76</accession>
<dbReference type="Pfam" id="PF11225">
    <property type="entry name" value="DUF3024"/>
    <property type="match status" value="1"/>
</dbReference>
<sequence length="115" mass="13834">MAFNDFETSINQNALDWFMEQRRPPEHIRPQLDLSYEISGHTIDLFHVCPDRKDKSKLRHEPVARIKFVRTEEHWRLYWMRGDLKWYAYDPVHLHSTLQSALKVVNADELCCFFG</sequence>
<proteinExistence type="predicted"/>
<organism evidence="1 2">
    <name type="scientific">Rubrivivax rivuli</name>
    <dbReference type="NCBI Taxonomy" id="1862385"/>
    <lineage>
        <taxon>Bacteria</taxon>
        <taxon>Pseudomonadati</taxon>
        <taxon>Pseudomonadota</taxon>
        <taxon>Betaproteobacteria</taxon>
        <taxon>Burkholderiales</taxon>
        <taxon>Sphaerotilaceae</taxon>
        <taxon>Rubrivivax</taxon>
    </lineage>
</organism>
<dbReference type="OrthoDB" id="1362002at2"/>
<dbReference type="InterPro" id="IPR021388">
    <property type="entry name" value="DUF3024"/>
</dbReference>
<comment type="caution">
    <text evidence="1">The sequence shown here is derived from an EMBL/GenBank/DDBJ whole genome shotgun (WGS) entry which is preliminary data.</text>
</comment>
<keyword evidence="2" id="KW-1185">Reference proteome</keyword>